<evidence type="ECO:0000256" key="1">
    <source>
        <dbReference type="SAM" id="Phobius"/>
    </source>
</evidence>
<gene>
    <name evidence="2" type="ORF">M787_003315</name>
</gene>
<dbReference type="Proteomes" id="UP000019147">
    <property type="component" value="Chromosome"/>
</dbReference>
<dbReference type="InterPro" id="IPR035358">
    <property type="entry name" value="DUF5422"/>
</dbReference>
<keyword evidence="1" id="KW-0472">Membrane</keyword>
<accession>A0A173DZH1</accession>
<evidence type="ECO:0000313" key="2">
    <source>
        <dbReference type="EMBL" id="ANG66338.1"/>
    </source>
</evidence>
<dbReference type="RefSeq" id="WP_021828155.1">
    <property type="nucleotide sequence ID" value="NZ_CP015840.1"/>
</dbReference>
<organism evidence="2 3">
    <name type="scientific">Chlamydia gallinacea 08-1274/3</name>
    <dbReference type="NCBI Taxonomy" id="1143323"/>
    <lineage>
        <taxon>Bacteria</taxon>
        <taxon>Pseudomonadati</taxon>
        <taxon>Chlamydiota</taxon>
        <taxon>Chlamydiia</taxon>
        <taxon>Chlamydiales</taxon>
        <taxon>Chlamydiaceae</taxon>
        <taxon>Chlamydia/Chlamydophila group</taxon>
        <taxon>Chlamydia</taxon>
    </lineage>
</organism>
<dbReference type="GeneID" id="81478333"/>
<evidence type="ECO:0000313" key="3">
    <source>
        <dbReference type="Proteomes" id="UP000019147"/>
    </source>
</evidence>
<dbReference type="AlphaFoldDB" id="A0A173DZH1"/>
<dbReference type="OrthoDB" id="18021at2"/>
<keyword evidence="1" id="KW-0812">Transmembrane</keyword>
<protein>
    <submittedName>
        <fullName evidence="2">Uncharacterized protein</fullName>
    </submittedName>
</protein>
<dbReference type="EMBL" id="CP015840">
    <property type="protein sequence ID" value="ANG66338.1"/>
    <property type="molecule type" value="Genomic_DNA"/>
</dbReference>
<reference evidence="2 3" key="1">
    <citation type="journal article" date="2014" name="Syst. Appl. Microbiol.">
        <title>Evidence for the existence of two new members of the family Chlamydiaceae and proposal of Chlamydia avium sp. nov. and Chlamydia gallinacea sp. nov.</title>
        <authorList>
            <person name="Sachse K."/>
            <person name="Laroucau K."/>
            <person name="Riege K."/>
            <person name="Wehner S."/>
            <person name="Dilcher M."/>
            <person name="Creasy H.H."/>
            <person name="Weidmann M."/>
            <person name="Myers G."/>
            <person name="Vorimore F."/>
            <person name="Vicari N."/>
            <person name="Magnino S."/>
            <person name="Liebler-Tenorio E."/>
            <person name="Ruettger A."/>
            <person name="Bavoil P.M."/>
            <person name="Hufert F.T."/>
            <person name="Rossello-Mora R."/>
            <person name="Marz M."/>
        </authorList>
    </citation>
    <scope>NUCLEOTIDE SEQUENCE [LARGE SCALE GENOMIC DNA]</scope>
    <source>
        <strain evidence="2 3">08-1274/3</strain>
    </source>
</reference>
<dbReference type="Pfam" id="PF17459">
    <property type="entry name" value="DUF5422"/>
    <property type="match status" value="1"/>
</dbReference>
<keyword evidence="1" id="KW-1133">Transmembrane helix</keyword>
<dbReference type="STRING" id="1143323.M787_003315"/>
<proteinExistence type="predicted"/>
<feature type="transmembrane region" description="Helical" evidence="1">
    <location>
        <begin position="90"/>
        <end position="113"/>
    </location>
</feature>
<feature type="transmembrane region" description="Helical" evidence="1">
    <location>
        <begin position="119"/>
        <end position="137"/>
    </location>
</feature>
<feature type="transmembrane region" description="Helical" evidence="1">
    <location>
        <begin position="32"/>
        <end position="53"/>
    </location>
</feature>
<name>A0A173DZH1_9CHLA</name>
<sequence length="151" mass="16678">MDCRELYQKGTRIYIDLTFPERVLARCCQRQALLHPKLAILIEVVISTVLGTIKILSFPLMSLVGTVLLPTICLMKCVSGKGIRHVPSYLIAWIMSILVTALIVASIFCLIMISPEVVFLTIGILGAAGTSTTLLHIHRELFSPRANPQFS</sequence>
<dbReference type="KEGG" id="cgz:M787_003315"/>